<dbReference type="AlphaFoldDB" id="A0A7R9ML80"/>
<evidence type="ECO:0000313" key="3">
    <source>
        <dbReference type="Proteomes" id="UP000728032"/>
    </source>
</evidence>
<dbReference type="Proteomes" id="UP000728032">
    <property type="component" value="Unassembled WGS sequence"/>
</dbReference>
<evidence type="ECO:0000313" key="2">
    <source>
        <dbReference type="EMBL" id="CAD7662299.1"/>
    </source>
</evidence>
<feature type="transmembrane region" description="Helical" evidence="1">
    <location>
        <begin position="125"/>
        <end position="150"/>
    </location>
</feature>
<keyword evidence="3" id="KW-1185">Reference proteome</keyword>
<keyword evidence="1" id="KW-0812">Transmembrane</keyword>
<keyword evidence="1" id="KW-0472">Membrane</keyword>
<feature type="transmembrane region" description="Helical" evidence="1">
    <location>
        <begin position="24"/>
        <end position="47"/>
    </location>
</feature>
<reference evidence="2" key="1">
    <citation type="submission" date="2020-11" db="EMBL/GenBank/DDBJ databases">
        <authorList>
            <person name="Tran Van P."/>
        </authorList>
    </citation>
    <scope>NUCLEOTIDE SEQUENCE</scope>
</reference>
<proteinExistence type="predicted"/>
<protein>
    <submittedName>
        <fullName evidence="2">Uncharacterized protein</fullName>
    </submittedName>
</protein>
<evidence type="ECO:0000256" key="1">
    <source>
        <dbReference type="SAM" id="Phobius"/>
    </source>
</evidence>
<name>A0A7R9ML80_9ACAR</name>
<dbReference type="OrthoDB" id="6511569at2759"/>
<dbReference type="EMBL" id="OC941994">
    <property type="protein sequence ID" value="CAD7662299.1"/>
    <property type="molecule type" value="Genomic_DNA"/>
</dbReference>
<dbReference type="EMBL" id="CAJPVJ010027169">
    <property type="protein sequence ID" value="CAG2179435.1"/>
    <property type="molecule type" value="Genomic_DNA"/>
</dbReference>
<accession>A0A7R9ML80</accession>
<gene>
    <name evidence="2" type="ORF">ONB1V03_LOCUS18859</name>
</gene>
<sequence>MSNISHSCKQITTTVAPKHESRLYIPYLIIAGIVASGGLALLALYIYKKYVPPRLPHAPPAFAEEMPQELTNFEKFQIWKENIPNSYTMILISVGSVLLLAYYGLEMTYLQFLAQFITSTPLPIFGMQSALVETATGATYAFGGLISIYLSKQIDMIKKKLINNPAILLGYRQKSFSILTM</sequence>
<feature type="transmembrane region" description="Helical" evidence="1">
    <location>
        <begin position="87"/>
        <end position="105"/>
    </location>
</feature>
<organism evidence="2">
    <name type="scientific">Oppiella nova</name>
    <dbReference type="NCBI Taxonomy" id="334625"/>
    <lineage>
        <taxon>Eukaryota</taxon>
        <taxon>Metazoa</taxon>
        <taxon>Ecdysozoa</taxon>
        <taxon>Arthropoda</taxon>
        <taxon>Chelicerata</taxon>
        <taxon>Arachnida</taxon>
        <taxon>Acari</taxon>
        <taxon>Acariformes</taxon>
        <taxon>Sarcoptiformes</taxon>
        <taxon>Oribatida</taxon>
        <taxon>Brachypylina</taxon>
        <taxon>Oppioidea</taxon>
        <taxon>Oppiidae</taxon>
        <taxon>Oppiella</taxon>
    </lineage>
</organism>
<keyword evidence="1" id="KW-1133">Transmembrane helix</keyword>